<dbReference type="PROSITE" id="PS51352">
    <property type="entry name" value="THIOREDOXIN_2"/>
    <property type="match status" value="1"/>
</dbReference>
<evidence type="ECO:0000256" key="1">
    <source>
        <dbReference type="ARBA" id="ARBA00004651"/>
    </source>
</evidence>
<keyword evidence="5 6" id="KW-0472">Membrane</keyword>
<feature type="transmembrane region" description="Helical" evidence="6">
    <location>
        <begin position="43"/>
        <end position="65"/>
    </location>
</feature>
<dbReference type="SUPFAM" id="SSF52833">
    <property type="entry name" value="Thioredoxin-like"/>
    <property type="match status" value="1"/>
</dbReference>
<keyword evidence="3 6" id="KW-0812">Transmembrane</keyword>
<dbReference type="CDD" id="cd03012">
    <property type="entry name" value="TlpA_like_DipZ_like"/>
    <property type="match status" value="1"/>
</dbReference>
<dbReference type="Pfam" id="PF00578">
    <property type="entry name" value="AhpC-TSA"/>
    <property type="match status" value="1"/>
</dbReference>
<feature type="transmembrane region" description="Helical" evidence="6">
    <location>
        <begin position="6"/>
        <end position="31"/>
    </location>
</feature>
<dbReference type="GO" id="GO:0016491">
    <property type="term" value="F:oxidoreductase activity"/>
    <property type="evidence" value="ECO:0007669"/>
    <property type="project" value="InterPro"/>
</dbReference>
<dbReference type="GO" id="GO:0016209">
    <property type="term" value="F:antioxidant activity"/>
    <property type="evidence" value="ECO:0007669"/>
    <property type="project" value="InterPro"/>
</dbReference>
<dbReference type="InterPro" id="IPR050553">
    <property type="entry name" value="Thioredoxin_ResA/DsbE_sf"/>
</dbReference>
<dbReference type="Gene3D" id="2.60.120.260">
    <property type="entry name" value="Galactose-binding domain-like"/>
    <property type="match status" value="1"/>
</dbReference>
<reference evidence="8 10" key="1">
    <citation type="journal article" date="2015" name="Genome Announc.">
        <title>Complete Genome Sequence of Corynebacterium kutscheri DSM 20755, a Corynebacterial Type Strain with Remarkably Low G+C Content of Chromosomal DNA.</title>
        <authorList>
            <person name="Ruckert C."/>
            <person name="Albersmeier A."/>
            <person name="Winkler A."/>
            <person name="Tauch A."/>
        </authorList>
    </citation>
    <scope>NUCLEOTIDE SEQUENCE [LARGE SCALE GENOMIC DNA]</scope>
    <source>
        <strain evidence="8 10">DSM 20755</strain>
    </source>
</reference>
<dbReference type="InterPro" id="IPR000866">
    <property type="entry name" value="AhpC/TSA"/>
</dbReference>
<proteinExistence type="predicted"/>
<dbReference type="InterPro" id="IPR003834">
    <property type="entry name" value="Cyt_c_assmbl_TM_dom"/>
</dbReference>
<dbReference type="Pfam" id="PF17991">
    <property type="entry name" value="Thioredoxin_10"/>
    <property type="match status" value="1"/>
</dbReference>
<keyword evidence="2" id="KW-1003">Cell membrane</keyword>
<dbReference type="PANTHER" id="PTHR42852:SF13">
    <property type="entry name" value="PROTEIN DIPZ"/>
    <property type="match status" value="1"/>
</dbReference>
<reference evidence="9 11" key="2">
    <citation type="submission" date="2018-12" db="EMBL/GenBank/DDBJ databases">
        <authorList>
            <consortium name="Pathogen Informatics"/>
        </authorList>
    </citation>
    <scope>NUCLEOTIDE SEQUENCE [LARGE SCALE GENOMIC DNA]</scope>
    <source>
        <strain evidence="9 11">NCTC949</strain>
    </source>
</reference>
<evidence type="ECO:0000313" key="8">
    <source>
        <dbReference type="EMBL" id="AKE41934.1"/>
    </source>
</evidence>
<evidence type="ECO:0000256" key="5">
    <source>
        <dbReference type="ARBA" id="ARBA00023136"/>
    </source>
</evidence>
<evidence type="ECO:0000256" key="2">
    <source>
        <dbReference type="ARBA" id="ARBA00022475"/>
    </source>
</evidence>
<protein>
    <submittedName>
        <fullName evidence="8">Cytochrome c biogenesis protein</fullName>
    </submittedName>
    <submittedName>
        <fullName evidence="9">Protein dipZ</fullName>
    </submittedName>
</protein>
<dbReference type="EMBL" id="CP011312">
    <property type="protein sequence ID" value="AKE41934.1"/>
    <property type="molecule type" value="Genomic_DNA"/>
</dbReference>
<keyword evidence="10" id="KW-1185">Reference proteome</keyword>
<comment type="subcellular location">
    <subcellularLocation>
        <location evidence="1">Cell membrane</location>
        <topology evidence="1">Multi-pass membrane protein</topology>
    </subcellularLocation>
</comment>
<evidence type="ECO:0000256" key="3">
    <source>
        <dbReference type="ARBA" id="ARBA00022692"/>
    </source>
</evidence>
<dbReference type="Pfam" id="PF02683">
    <property type="entry name" value="DsbD_TM"/>
    <property type="match status" value="1"/>
</dbReference>
<accession>A0A0F6TEA5</accession>
<dbReference type="RefSeq" id="WP_046440452.1">
    <property type="nucleotide sequence ID" value="NZ_CP011312.1"/>
</dbReference>
<evidence type="ECO:0000256" key="4">
    <source>
        <dbReference type="ARBA" id="ARBA00022989"/>
    </source>
</evidence>
<name>A0A0F6TEA5_9CORY</name>
<feature type="transmembrane region" description="Helical" evidence="6">
    <location>
        <begin position="185"/>
        <end position="204"/>
    </location>
</feature>
<dbReference type="HOGENOM" id="CLU_033708_0_0_11"/>
<dbReference type="AlphaFoldDB" id="A0A0F6TEA5"/>
<dbReference type="OrthoDB" id="9811352at2"/>
<dbReference type="GO" id="GO:0005886">
    <property type="term" value="C:plasma membrane"/>
    <property type="evidence" value="ECO:0007669"/>
    <property type="project" value="UniProtKB-SubCell"/>
</dbReference>
<feature type="transmembrane region" description="Helical" evidence="6">
    <location>
        <begin position="114"/>
        <end position="140"/>
    </location>
</feature>
<evidence type="ECO:0000313" key="11">
    <source>
        <dbReference type="Proteomes" id="UP000271380"/>
    </source>
</evidence>
<evidence type="ECO:0000313" key="10">
    <source>
        <dbReference type="Proteomes" id="UP000033457"/>
    </source>
</evidence>
<dbReference type="InterPro" id="IPR036249">
    <property type="entry name" value="Thioredoxin-like_sf"/>
</dbReference>
<dbReference type="GO" id="GO:0017004">
    <property type="term" value="P:cytochrome complex assembly"/>
    <property type="evidence" value="ECO:0007669"/>
    <property type="project" value="InterPro"/>
</dbReference>
<dbReference type="InterPro" id="IPR041017">
    <property type="entry name" value="Thioredoxin_10"/>
</dbReference>
<evidence type="ECO:0000313" key="9">
    <source>
        <dbReference type="EMBL" id="VEH06426.1"/>
    </source>
</evidence>
<dbReference type="STRING" id="35755.UL82_08945"/>
<dbReference type="Proteomes" id="UP000033457">
    <property type="component" value="Chromosome"/>
</dbReference>
<dbReference type="KEGG" id="cku:UL82_08945"/>
<feature type="transmembrane region" description="Helical" evidence="6">
    <location>
        <begin position="71"/>
        <end position="93"/>
    </location>
</feature>
<gene>
    <name evidence="9" type="primary">dipZ_2</name>
    <name evidence="9" type="ORF">NCTC949_01116</name>
    <name evidence="8" type="ORF">UL82_08945</name>
</gene>
<keyword evidence="4 6" id="KW-1133">Transmembrane helix</keyword>
<dbReference type="Gene3D" id="3.40.30.10">
    <property type="entry name" value="Glutaredoxin"/>
    <property type="match status" value="1"/>
</dbReference>
<feature type="domain" description="Thioredoxin" evidence="7">
    <location>
        <begin position="206"/>
        <end position="396"/>
    </location>
</feature>
<evidence type="ECO:0000256" key="6">
    <source>
        <dbReference type="SAM" id="Phobius"/>
    </source>
</evidence>
<dbReference type="Proteomes" id="UP000271380">
    <property type="component" value="Chromosome"/>
</dbReference>
<organism evidence="8 10">
    <name type="scientific">Corynebacterium kutscheri</name>
    <dbReference type="NCBI Taxonomy" id="35755"/>
    <lineage>
        <taxon>Bacteria</taxon>
        <taxon>Bacillati</taxon>
        <taxon>Actinomycetota</taxon>
        <taxon>Actinomycetes</taxon>
        <taxon>Mycobacteriales</taxon>
        <taxon>Corynebacteriaceae</taxon>
        <taxon>Corynebacterium</taxon>
    </lineage>
</organism>
<dbReference type="EMBL" id="LR134377">
    <property type="protein sequence ID" value="VEH06426.1"/>
    <property type="molecule type" value="Genomic_DNA"/>
</dbReference>
<dbReference type="PANTHER" id="PTHR42852">
    <property type="entry name" value="THIOL:DISULFIDE INTERCHANGE PROTEIN DSBE"/>
    <property type="match status" value="1"/>
</dbReference>
<feature type="transmembrane region" description="Helical" evidence="6">
    <location>
        <begin position="146"/>
        <end position="173"/>
    </location>
</feature>
<sequence>MFELILIGLIGGIVTGISPCILPVLPIVLAVSVDRKPTHVISGLALSFATITLVGTLILGALGLPKDVLRWGGIALLVLVGIGMIVPKLGEWIEAPFSRIPRPTSLQLKARNKGGFAIGLALGAVYVPCAGPILAAITVAGATGDIGLSTVILTVAFAVGASLPLLVFAFAGNKMGERIAAVQKHRGIVGGIILALALALALNVPEKLQRSLPDWTAGVQEQISGNEVVQNALNSGGNGNLDSCRNADKGTLHDCGEAPEFEGLTGWFNTDQPVGTHDGNVTLVDFWAYACINCQRAGEHITKLYDTYKDAGLQVVGVHAPEYSFEHEASNVRAAAEREGINYPVAQDNDFITWKKFNNRFWPARYLIDAQGNVRHIHEGEGAYAETEQLVRQLLKQANPNVELPDPIETDGDADANLTEQRNPETYLGAERARYFNNDNYGSGEREFTYKEPSVGQYSLSGKWNVKSDHIIPVEDAKLSINVHAAKVQLVVSGQGKVKATFPDGSSKTFDVADGSIDVYEADEPLDGIITLEPESSVTAYSLTFG</sequence>
<dbReference type="InterPro" id="IPR013766">
    <property type="entry name" value="Thioredoxin_domain"/>
</dbReference>
<evidence type="ECO:0000259" key="7">
    <source>
        <dbReference type="PROSITE" id="PS51352"/>
    </source>
</evidence>